<dbReference type="SMART" id="SM00063">
    <property type="entry name" value="FRI"/>
    <property type="match status" value="1"/>
</dbReference>
<evidence type="ECO:0000256" key="4">
    <source>
        <dbReference type="ARBA" id="ARBA00022692"/>
    </source>
</evidence>
<dbReference type="InterPro" id="IPR015526">
    <property type="entry name" value="Frizzled/SFRP"/>
</dbReference>
<evidence type="ECO:0000256" key="9">
    <source>
        <dbReference type="PROSITE-ProRule" id="PRU00090"/>
    </source>
</evidence>
<evidence type="ECO:0000256" key="7">
    <source>
        <dbReference type="ARBA" id="ARBA00023157"/>
    </source>
</evidence>
<feature type="disulfide bond" evidence="9">
    <location>
        <begin position="115"/>
        <end position="139"/>
    </location>
</feature>
<dbReference type="AlphaFoldDB" id="B9U5M6"/>
<dbReference type="InterPro" id="IPR000539">
    <property type="entry name" value="Frizzled/Smoothened_7TM"/>
</dbReference>
<comment type="similarity">
    <text evidence="2">Belongs to the G-protein coupled receptor Fz/Smo family.</text>
</comment>
<feature type="transmembrane region" description="Helical" evidence="10">
    <location>
        <begin position="6"/>
        <end position="24"/>
    </location>
</feature>
<feature type="transmembrane region" description="Helical" evidence="10">
    <location>
        <begin position="358"/>
        <end position="379"/>
    </location>
</feature>
<dbReference type="SMART" id="SM01330">
    <property type="entry name" value="Frizzled"/>
    <property type="match status" value="1"/>
</dbReference>
<name>B9U5M6_HYDVU</name>
<feature type="transmembrane region" description="Helical" evidence="10">
    <location>
        <begin position="444"/>
        <end position="469"/>
    </location>
</feature>
<protein>
    <submittedName>
        <fullName evidence="13">Frizzled 2</fullName>
    </submittedName>
</protein>
<keyword evidence="4 10" id="KW-0812">Transmembrane</keyword>
<feature type="transmembrane region" description="Helical" evidence="10">
    <location>
        <begin position="301"/>
        <end position="322"/>
    </location>
</feature>
<dbReference type="CDD" id="cd15035">
    <property type="entry name" value="7tmF_FZD5_FZD8-like"/>
    <property type="match status" value="1"/>
</dbReference>
<dbReference type="PRINTS" id="PR00489">
    <property type="entry name" value="FRIZZLED"/>
</dbReference>
<dbReference type="GO" id="GO:0042813">
    <property type="term" value="F:Wnt receptor activity"/>
    <property type="evidence" value="ECO:0007669"/>
    <property type="project" value="TreeGrafter"/>
</dbReference>
<dbReference type="SUPFAM" id="SSF63501">
    <property type="entry name" value="Frizzled cysteine-rich domain"/>
    <property type="match status" value="1"/>
</dbReference>
<evidence type="ECO:0000256" key="8">
    <source>
        <dbReference type="ARBA" id="ARBA00023170"/>
    </source>
</evidence>
<evidence type="ECO:0000259" key="12">
    <source>
        <dbReference type="PROSITE" id="PS50261"/>
    </source>
</evidence>
<keyword evidence="8" id="KW-0675">Receptor</keyword>
<evidence type="ECO:0000256" key="1">
    <source>
        <dbReference type="ARBA" id="ARBA00004141"/>
    </source>
</evidence>
<dbReference type="KEGG" id="hmg:100192248"/>
<accession>B9U5M6</accession>
<evidence type="ECO:0000256" key="6">
    <source>
        <dbReference type="ARBA" id="ARBA00023136"/>
    </source>
</evidence>
<dbReference type="GO" id="GO:0035567">
    <property type="term" value="P:non-canonical Wnt signaling pathway"/>
    <property type="evidence" value="ECO:0007669"/>
    <property type="project" value="TreeGrafter"/>
</dbReference>
<dbReference type="InterPro" id="IPR017981">
    <property type="entry name" value="GPCR_2-like_7TM"/>
</dbReference>
<comment type="subcellular location">
    <subcellularLocation>
        <location evidence="1">Membrane</location>
        <topology evidence="1">Multi-pass membrane protein</topology>
    </subcellularLocation>
</comment>
<feature type="domain" description="FZ" evidence="11">
    <location>
        <begin position="34"/>
        <end position="154"/>
    </location>
</feature>
<keyword evidence="7 9" id="KW-1015">Disulfide bond</keyword>
<feature type="disulfide bond" evidence="9">
    <location>
        <begin position="47"/>
        <end position="93"/>
    </location>
</feature>
<dbReference type="EMBL" id="EU442372">
    <property type="protein sequence ID" value="ACC54556.1"/>
    <property type="molecule type" value="mRNA"/>
</dbReference>
<dbReference type="Gene3D" id="1.10.2000.10">
    <property type="entry name" value="Frizzled cysteine-rich domain"/>
    <property type="match status" value="1"/>
</dbReference>
<sequence>MRRNLYLHILKSVIIHLLCLNLIFCEPRGIRERYETRKCEKLSITMCEKVGYNLTFMPNKHGHVNQIDAGQLIRQFAPLVAINCSPLLAHFVCSLYAPMCDPVYNKDIVPCQSLCENIRNSCEKFMKQNGYTWPDNLQCSQFPTREKDPICMKPDFDFPEPSIPTHLNLPDENKKTSLIQTKDVFKIRDFSGCGCLCKYPFVSVNSSSNTDLFPPCVLPCGQYFFSNTQNIFMKFWLSLWSILSLITTAVTLLTFLIDRTKFKFVEQPIILISFCYFIVSFGYIIRLIYGFKAIACNDHTGFLHYASTGPASCTAVFILTYFFTNVSWIWWVVLSINWFLSSGLKWTNGTISSYSQYFHFVAWLIPTIQTMAILAMSAIDGDPVSGLCTVGNHDSNTLTIFVIGPLLIYTMLSLSFFIAGVVAKLRIEQTIRNEAKNNLKSGRFLSRVGMFTLILFVPAVSLLGCYFYEHSYKEIWEKSTNCDCMPIKKQPIFYIFLFKYLMSLVIGIAIGLGTLNSDALGAWRRFFKRHCKITKSLAQEKNGQLIPNNSKKGVAI</sequence>
<dbReference type="PROSITE" id="PS50038">
    <property type="entry name" value="FZ"/>
    <property type="match status" value="1"/>
</dbReference>
<feature type="domain" description="G-protein coupled receptors family 2 profile 2" evidence="12">
    <location>
        <begin position="233"/>
        <end position="522"/>
    </location>
</feature>
<dbReference type="Pfam" id="PF01392">
    <property type="entry name" value="Fz"/>
    <property type="match status" value="1"/>
</dbReference>
<dbReference type="CTD" id="100192248"/>
<dbReference type="GeneID" id="100192248"/>
<comment type="caution">
    <text evidence="9">Lacks conserved residue(s) required for the propagation of feature annotation.</text>
</comment>
<dbReference type="PANTHER" id="PTHR11309:SF126">
    <property type="entry name" value="FRIZZLED-2"/>
    <property type="match status" value="1"/>
</dbReference>
<feature type="transmembrane region" description="Helical" evidence="10">
    <location>
        <begin position="492"/>
        <end position="515"/>
    </location>
</feature>
<evidence type="ECO:0000313" key="13">
    <source>
        <dbReference type="EMBL" id="ACC54556.1"/>
    </source>
</evidence>
<keyword evidence="6 10" id="KW-0472">Membrane</keyword>
<dbReference type="InterPro" id="IPR020067">
    <property type="entry name" value="Frizzled_dom"/>
</dbReference>
<dbReference type="GO" id="GO:0017147">
    <property type="term" value="F:Wnt-protein binding"/>
    <property type="evidence" value="ECO:0007669"/>
    <property type="project" value="TreeGrafter"/>
</dbReference>
<dbReference type="Gene3D" id="1.20.1070.10">
    <property type="entry name" value="Rhodopsin 7-helix transmembrane proteins"/>
    <property type="match status" value="1"/>
</dbReference>
<dbReference type="InterPro" id="IPR036790">
    <property type="entry name" value="Frizzled_dom_sf"/>
</dbReference>
<evidence type="ECO:0000256" key="2">
    <source>
        <dbReference type="ARBA" id="ARBA00008077"/>
    </source>
</evidence>
<organism evidence="13">
    <name type="scientific">Hydra vulgaris</name>
    <name type="common">Hydra</name>
    <name type="synonym">Hydra attenuata</name>
    <dbReference type="NCBI Taxonomy" id="6087"/>
    <lineage>
        <taxon>Eukaryota</taxon>
        <taxon>Metazoa</taxon>
        <taxon>Cnidaria</taxon>
        <taxon>Hydrozoa</taxon>
        <taxon>Hydroidolina</taxon>
        <taxon>Anthoathecata</taxon>
        <taxon>Aplanulata</taxon>
        <taxon>Hydridae</taxon>
        <taxon>Hydra</taxon>
    </lineage>
</organism>
<dbReference type="Pfam" id="PF01534">
    <property type="entry name" value="Frizzled"/>
    <property type="match status" value="1"/>
</dbReference>
<dbReference type="OrthoDB" id="10053709at2759"/>
<reference evidence="13" key="1">
    <citation type="journal article" date="2009" name="Proc. Natl. Acad. Sci. U.S.A.">
        <title>Wnt/beta-catenin and noncanonical Wnt signaling interact in tissue evagination in the simple eumetazoan Hydra.</title>
        <authorList>
            <person name="Philipp I."/>
            <person name="Aufschnaiter R."/>
            <person name="Ozbek S."/>
            <person name="Pontasch S."/>
            <person name="Jenewein M."/>
            <person name="Watanabe H."/>
            <person name="Rentzsch F."/>
            <person name="Holstein T.W."/>
            <person name="Hobmayer B."/>
        </authorList>
    </citation>
    <scope>NUCLEOTIDE SEQUENCE</scope>
</reference>
<evidence type="ECO:0000259" key="11">
    <source>
        <dbReference type="PROSITE" id="PS50038"/>
    </source>
</evidence>
<feature type="disulfide bond" evidence="9">
    <location>
        <begin position="39"/>
        <end position="100"/>
    </location>
</feature>
<feature type="transmembrane region" description="Helical" evidence="10">
    <location>
        <begin position="399"/>
        <end position="423"/>
    </location>
</feature>
<dbReference type="RefSeq" id="NP_001267888.1">
    <property type="nucleotide sequence ID" value="NM_001280959.1"/>
</dbReference>
<dbReference type="PANTHER" id="PTHR11309">
    <property type="entry name" value="FRIZZLED"/>
    <property type="match status" value="1"/>
</dbReference>
<feature type="transmembrane region" description="Helical" evidence="10">
    <location>
        <begin position="235"/>
        <end position="257"/>
    </location>
</feature>
<feature type="transmembrane region" description="Helical" evidence="10">
    <location>
        <begin position="328"/>
        <end position="346"/>
    </location>
</feature>
<keyword evidence="3" id="KW-0217">Developmental protein</keyword>
<evidence type="ECO:0000256" key="10">
    <source>
        <dbReference type="SAM" id="Phobius"/>
    </source>
</evidence>
<feature type="disulfide bond" evidence="9">
    <location>
        <begin position="84"/>
        <end position="122"/>
    </location>
</feature>
<dbReference type="PROSITE" id="PS50261">
    <property type="entry name" value="G_PROTEIN_RECEP_F2_4"/>
    <property type="match status" value="1"/>
</dbReference>
<evidence type="ECO:0000256" key="5">
    <source>
        <dbReference type="ARBA" id="ARBA00022989"/>
    </source>
</evidence>
<evidence type="ECO:0000256" key="3">
    <source>
        <dbReference type="ARBA" id="ARBA00022473"/>
    </source>
</evidence>
<keyword evidence="5 10" id="KW-1133">Transmembrane helix</keyword>
<feature type="transmembrane region" description="Helical" evidence="10">
    <location>
        <begin position="269"/>
        <end position="289"/>
    </location>
</feature>
<proteinExistence type="evidence at transcript level"/>
<gene>
    <name evidence="13" type="primary">fz2</name>
</gene>
<dbReference type="GO" id="GO:0060070">
    <property type="term" value="P:canonical Wnt signaling pathway"/>
    <property type="evidence" value="ECO:0007669"/>
    <property type="project" value="TreeGrafter"/>
</dbReference>
<dbReference type="GO" id="GO:0005886">
    <property type="term" value="C:plasma membrane"/>
    <property type="evidence" value="ECO:0007669"/>
    <property type="project" value="TreeGrafter"/>
</dbReference>